<keyword evidence="1" id="KW-0540">Nuclease</keyword>
<dbReference type="Pfam" id="PF00565">
    <property type="entry name" value="SNase"/>
    <property type="match status" value="1"/>
</dbReference>
<dbReference type="PANTHER" id="PTHR12302:SF3">
    <property type="entry name" value="SERINE_THREONINE-PROTEIN KINASE 31"/>
    <property type="match status" value="1"/>
</dbReference>
<feature type="chain" id="PRO_5026939850" evidence="5">
    <location>
        <begin position="22"/>
        <end position="170"/>
    </location>
</feature>
<keyword evidence="5" id="KW-0732">Signal</keyword>
<reference evidence="7 8" key="1">
    <citation type="submission" date="2019-12" db="EMBL/GenBank/DDBJ databases">
        <authorList>
            <person name="Huq M.A."/>
        </authorList>
    </citation>
    <scope>NUCLEOTIDE SEQUENCE [LARGE SCALE GENOMIC DNA]</scope>
    <source>
        <strain evidence="7 8">MAH-25</strain>
    </source>
</reference>
<feature type="region of interest" description="Disordered" evidence="4">
    <location>
        <begin position="139"/>
        <end position="170"/>
    </location>
</feature>
<keyword evidence="8" id="KW-1185">Reference proteome</keyword>
<accession>A0A6N8IV19</accession>
<keyword evidence="2" id="KW-0255">Endonuclease</keyword>
<dbReference type="Proteomes" id="UP000469385">
    <property type="component" value="Unassembled WGS sequence"/>
</dbReference>
<dbReference type="Gene3D" id="2.40.50.90">
    <property type="match status" value="1"/>
</dbReference>
<evidence type="ECO:0000259" key="6">
    <source>
        <dbReference type="PROSITE" id="PS50830"/>
    </source>
</evidence>
<keyword evidence="3" id="KW-0378">Hydrolase</keyword>
<dbReference type="EMBL" id="WSEL01000007">
    <property type="protein sequence ID" value="MVQ30648.1"/>
    <property type="molecule type" value="Genomic_DNA"/>
</dbReference>
<evidence type="ECO:0000313" key="7">
    <source>
        <dbReference type="EMBL" id="MVQ30648.1"/>
    </source>
</evidence>
<feature type="signal peptide" evidence="5">
    <location>
        <begin position="1"/>
        <end position="21"/>
    </location>
</feature>
<evidence type="ECO:0000256" key="4">
    <source>
        <dbReference type="SAM" id="MobiDB-lite"/>
    </source>
</evidence>
<dbReference type="RefSeq" id="WP_157398774.1">
    <property type="nucleotide sequence ID" value="NZ_WSEL01000007.1"/>
</dbReference>
<evidence type="ECO:0000256" key="3">
    <source>
        <dbReference type="ARBA" id="ARBA00022801"/>
    </source>
</evidence>
<evidence type="ECO:0000313" key="8">
    <source>
        <dbReference type="Proteomes" id="UP000469385"/>
    </source>
</evidence>
<gene>
    <name evidence="7" type="ORF">GON04_14385</name>
</gene>
<protein>
    <submittedName>
        <fullName evidence="7">Thermonuclease family protein</fullName>
    </submittedName>
</protein>
<dbReference type="InterPro" id="IPR035437">
    <property type="entry name" value="SNase_OB-fold_sf"/>
</dbReference>
<dbReference type="GO" id="GO:0016787">
    <property type="term" value="F:hydrolase activity"/>
    <property type="evidence" value="ECO:0007669"/>
    <property type="project" value="UniProtKB-KW"/>
</dbReference>
<proteinExistence type="predicted"/>
<dbReference type="SMART" id="SM00318">
    <property type="entry name" value="SNc"/>
    <property type="match status" value="1"/>
</dbReference>
<organism evidence="7 8">
    <name type="scientific">Ramlibacter pinisoli</name>
    <dbReference type="NCBI Taxonomy" id="2682844"/>
    <lineage>
        <taxon>Bacteria</taxon>
        <taxon>Pseudomonadati</taxon>
        <taxon>Pseudomonadota</taxon>
        <taxon>Betaproteobacteria</taxon>
        <taxon>Burkholderiales</taxon>
        <taxon>Comamonadaceae</taxon>
        <taxon>Ramlibacter</taxon>
    </lineage>
</organism>
<name>A0A6N8IV19_9BURK</name>
<sequence length="170" mass="18743">MQRRSLLLLAAAASAPALALAARSRPRYLATVSWVTDGDSVWLRPPWAADGIAVRLQGIDAPERCQAWGPQARQALAARVLHQPVTVAERGRDDYGRTLARLEWNGLDVGGWLVFSGLAWSAGFGRRRGPYDDLQAQAQQARRGLWSQSQPQPPRSFRKQHGSCPHGDTR</sequence>
<dbReference type="InterPro" id="IPR016071">
    <property type="entry name" value="Staphylococal_nuclease_OB-fold"/>
</dbReference>
<comment type="caution">
    <text evidence="7">The sequence shown here is derived from an EMBL/GenBank/DDBJ whole genome shotgun (WGS) entry which is preliminary data.</text>
</comment>
<dbReference type="PANTHER" id="PTHR12302">
    <property type="entry name" value="EBNA2 BINDING PROTEIN P100"/>
    <property type="match status" value="1"/>
</dbReference>
<dbReference type="AlphaFoldDB" id="A0A6N8IV19"/>
<dbReference type="PROSITE" id="PS50830">
    <property type="entry name" value="TNASE_3"/>
    <property type="match status" value="1"/>
</dbReference>
<evidence type="ECO:0000256" key="5">
    <source>
        <dbReference type="SAM" id="SignalP"/>
    </source>
</evidence>
<evidence type="ECO:0000256" key="1">
    <source>
        <dbReference type="ARBA" id="ARBA00022722"/>
    </source>
</evidence>
<feature type="domain" description="TNase-like" evidence="6">
    <location>
        <begin position="26"/>
        <end position="148"/>
    </location>
</feature>
<dbReference type="SUPFAM" id="SSF50199">
    <property type="entry name" value="Staphylococcal nuclease"/>
    <property type="match status" value="1"/>
</dbReference>
<evidence type="ECO:0000256" key="2">
    <source>
        <dbReference type="ARBA" id="ARBA00022759"/>
    </source>
</evidence>
<dbReference type="GO" id="GO:0004519">
    <property type="term" value="F:endonuclease activity"/>
    <property type="evidence" value="ECO:0007669"/>
    <property type="project" value="UniProtKB-KW"/>
</dbReference>